<sequence>MRKEKEFGTITDFSDLLDGTGNWDRGKLCSIFQSDVVPHILSIKCPDPSDIDDQLIWRWTPTVASAVWHRLAPSSLSPEFYTTNLQLWVINNLSSRVVHPEGGMPWPTLFISTLWQLWKSRNDWVFNTVMLPIEAICSRAITWARYYSGVEQNVPPIASLYCKEAIQMLTSPLANVNSSSLVRAIVKLCKRGWSVDLIWIARSSNQAADALAKRADVSAFDTIDLLSPPEFLRLLLCHDISSFSFDLA</sequence>
<organism evidence="2 3">
    <name type="scientific">Hibiscus sabdariffa</name>
    <name type="common">roselle</name>
    <dbReference type="NCBI Taxonomy" id="183260"/>
    <lineage>
        <taxon>Eukaryota</taxon>
        <taxon>Viridiplantae</taxon>
        <taxon>Streptophyta</taxon>
        <taxon>Embryophyta</taxon>
        <taxon>Tracheophyta</taxon>
        <taxon>Spermatophyta</taxon>
        <taxon>Magnoliopsida</taxon>
        <taxon>eudicotyledons</taxon>
        <taxon>Gunneridae</taxon>
        <taxon>Pentapetalae</taxon>
        <taxon>rosids</taxon>
        <taxon>malvids</taxon>
        <taxon>Malvales</taxon>
        <taxon>Malvaceae</taxon>
        <taxon>Malvoideae</taxon>
        <taxon>Hibiscus</taxon>
    </lineage>
</organism>
<dbReference type="Proteomes" id="UP001396334">
    <property type="component" value="Unassembled WGS sequence"/>
</dbReference>
<dbReference type="Pfam" id="PF13456">
    <property type="entry name" value="RVT_3"/>
    <property type="match status" value="1"/>
</dbReference>
<evidence type="ECO:0000313" key="2">
    <source>
        <dbReference type="EMBL" id="KAK9015404.1"/>
    </source>
</evidence>
<gene>
    <name evidence="2" type="ORF">V6N11_006514</name>
</gene>
<dbReference type="EMBL" id="JBBPBN010000021">
    <property type="protein sequence ID" value="KAK9015404.1"/>
    <property type="molecule type" value="Genomic_DNA"/>
</dbReference>
<reference evidence="2 3" key="1">
    <citation type="journal article" date="2024" name="G3 (Bethesda)">
        <title>Genome assembly of Hibiscus sabdariffa L. provides insights into metabolisms of medicinal natural products.</title>
        <authorList>
            <person name="Kim T."/>
        </authorList>
    </citation>
    <scope>NUCLEOTIDE SEQUENCE [LARGE SCALE GENOMIC DNA]</scope>
    <source>
        <strain evidence="2">TK-2024</strain>
        <tissue evidence="2">Old leaves</tissue>
    </source>
</reference>
<keyword evidence="3" id="KW-1185">Reference proteome</keyword>
<name>A0ABR2RRC3_9ROSI</name>
<comment type="caution">
    <text evidence="2">The sequence shown here is derived from an EMBL/GenBank/DDBJ whole genome shotgun (WGS) entry which is preliminary data.</text>
</comment>
<proteinExistence type="predicted"/>
<dbReference type="InterPro" id="IPR002156">
    <property type="entry name" value="RNaseH_domain"/>
</dbReference>
<protein>
    <recommendedName>
        <fullName evidence="1">RNase H type-1 domain-containing protein</fullName>
    </recommendedName>
</protein>
<dbReference type="InterPro" id="IPR036397">
    <property type="entry name" value="RNaseH_sf"/>
</dbReference>
<feature type="domain" description="RNase H type-1" evidence="1">
    <location>
        <begin position="171"/>
        <end position="215"/>
    </location>
</feature>
<evidence type="ECO:0000259" key="1">
    <source>
        <dbReference type="Pfam" id="PF13456"/>
    </source>
</evidence>
<evidence type="ECO:0000313" key="3">
    <source>
        <dbReference type="Proteomes" id="UP001396334"/>
    </source>
</evidence>
<accession>A0ABR2RRC3</accession>
<dbReference type="Gene3D" id="3.30.420.10">
    <property type="entry name" value="Ribonuclease H-like superfamily/Ribonuclease H"/>
    <property type="match status" value="1"/>
</dbReference>